<dbReference type="OrthoDB" id="2286242at2759"/>
<reference evidence="1 2" key="1">
    <citation type="submission" date="2020-04" db="EMBL/GenBank/DDBJ databases">
        <authorList>
            <person name="Wallbank WR R."/>
            <person name="Pardo Diaz C."/>
            <person name="Kozak K."/>
            <person name="Martin S."/>
            <person name="Jiggins C."/>
            <person name="Moest M."/>
            <person name="Warren A I."/>
            <person name="Byers J.R.P. K."/>
            <person name="Montejo-Kovacevich G."/>
            <person name="Yen C E."/>
        </authorList>
    </citation>
    <scope>NUCLEOTIDE SEQUENCE [LARGE SCALE GENOMIC DNA]</scope>
</reference>
<gene>
    <name evidence="1" type="ORF">APLA_LOCUS1370</name>
</gene>
<sequence>MSEKYVYALSQTISAPSNINNGIPNSYGPVGLGTASLAAANMGSGLAGQMMANGIPAAAFGPMGPQALGIPQNQMGIAQNQMGIPQNQMGIAQNQMGIAQNQMGIAQNQMGIAQNQMGVPAAVAANNFGVGYIGSYGGSVDFSAKKNTYAYNRWRSEDFILDCKAKYLGICRVDASPNCV</sequence>
<dbReference type="EMBL" id="CADEBD010000146">
    <property type="protein sequence ID" value="CAB3223141.1"/>
    <property type="molecule type" value="Genomic_DNA"/>
</dbReference>
<dbReference type="Gene3D" id="1.20.5.340">
    <property type="match status" value="1"/>
</dbReference>
<accession>A0A8S0YUV0</accession>
<evidence type="ECO:0000313" key="1">
    <source>
        <dbReference type="EMBL" id="CAB3223141.1"/>
    </source>
</evidence>
<name>A0A8S0YUV0_ARCPL</name>
<organism evidence="1 2">
    <name type="scientific">Arctia plantaginis</name>
    <name type="common">Wood tiger moth</name>
    <name type="synonym">Phalaena plantaginis</name>
    <dbReference type="NCBI Taxonomy" id="874455"/>
    <lineage>
        <taxon>Eukaryota</taxon>
        <taxon>Metazoa</taxon>
        <taxon>Ecdysozoa</taxon>
        <taxon>Arthropoda</taxon>
        <taxon>Hexapoda</taxon>
        <taxon>Insecta</taxon>
        <taxon>Pterygota</taxon>
        <taxon>Neoptera</taxon>
        <taxon>Endopterygota</taxon>
        <taxon>Lepidoptera</taxon>
        <taxon>Glossata</taxon>
        <taxon>Ditrysia</taxon>
        <taxon>Noctuoidea</taxon>
        <taxon>Erebidae</taxon>
        <taxon>Arctiinae</taxon>
        <taxon>Arctia</taxon>
    </lineage>
</organism>
<dbReference type="AlphaFoldDB" id="A0A8S0YUV0"/>
<proteinExistence type="predicted"/>
<protein>
    <submittedName>
        <fullName evidence="1">Uncharacterized protein</fullName>
    </submittedName>
</protein>
<comment type="caution">
    <text evidence="1">The sequence shown here is derived from an EMBL/GenBank/DDBJ whole genome shotgun (WGS) entry which is preliminary data.</text>
</comment>
<evidence type="ECO:0000313" key="2">
    <source>
        <dbReference type="Proteomes" id="UP000494256"/>
    </source>
</evidence>
<dbReference type="Proteomes" id="UP000494256">
    <property type="component" value="Unassembled WGS sequence"/>
</dbReference>